<sequence length="199" mass="23854">MLLLLMSQLAVGGRMMIPIYNVDKDIQETYTIDKLKSGRIKKFKRNGFEFPPIMEKEHQWVNPFNETNTVEWVSNMDSSDNSDSVAFHGPPTKAALNEFEKMKKLRNVKREKEKNKKNKQEIETREKEKNKNNKQEIETTKGWQKQRQESNKTATRRSQEFVKTTTRRWQEQKQEPSKTTTRKWQEQKQEPCKTTTRRW</sequence>
<dbReference type="EMBL" id="GEDC01024281">
    <property type="protein sequence ID" value="JAS13017.1"/>
    <property type="molecule type" value="Transcribed_RNA"/>
</dbReference>
<feature type="region of interest" description="Disordered" evidence="1">
    <location>
        <begin position="104"/>
        <end position="199"/>
    </location>
</feature>
<feature type="compositionally biased region" description="Basic and acidic residues" evidence="1">
    <location>
        <begin position="104"/>
        <end position="139"/>
    </location>
</feature>
<dbReference type="AlphaFoldDB" id="A0A1B6CHS5"/>
<name>A0A1B6CHS5_9HEMI</name>
<feature type="non-terminal residue" evidence="2">
    <location>
        <position position="199"/>
    </location>
</feature>
<proteinExistence type="predicted"/>
<protein>
    <submittedName>
        <fullName evidence="2">Uncharacterized protein</fullName>
    </submittedName>
</protein>
<evidence type="ECO:0000256" key="1">
    <source>
        <dbReference type="SAM" id="MobiDB-lite"/>
    </source>
</evidence>
<accession>A0A1B6CHS5</accession>
<gene>
    <name evidence="2" type="ORF">g.5426</name>
</gene>
<evidence type="ECO:0000313" key="2">
    <source>
        <dbReference type="EMBL" id="JAS13017.1"/>
    </source>
</evidence>
<organism evidence="2">
    <name type="scientific">Clastoptera arizonana</name>
    <name type="common">Arizona spittle bug</name>
    <dbReference type="NCBI Taxonomy" id="38151"/>
    <lineage>
        <taxon>Eukaryota</taxon>
        <taxon>Metazoa</taxon>
        <taxon>Ecdysozoa</taxon>
        <taxon>Arthropoda</taxon>
        <taxon>Hexapoda</taxon>
        <taxon>Insecta</taxon>
        <taxon>Pterygota</taxon>
        <taxon>Neoptera</taxon>
        <taxon>Paraneoptera</taxon>
        <taxon>Hemiptera</taxon>
        <taxon>Auchenorrhyncha</taxon>
        <taxon>Cercopoidea</taxon>
        <taxon>Clastopteridae</taxon>
        <taxon>Clastoptera</taxon>
    </lineage>
</organism>
<reference evidence="2" key="1">
    <citation type="submission" date="2015-12" db="EMBL/GenBank/DDBJ databases">
        <title>De novo transcriptome assembly of four potential Pierce s Disease insect vectors from Arizona vineyards.</title>
        <authorList>
            <person name="Tassone E.E."/>
        </authorList>
    </citation>
    <scope>NUCLEOTIDE SEQUENCE</scope>
</reference>